<dbReference type="GeneID" id="113404280"/>
<sequence>MAAPPIYSPVIPCVQPIPGGMYPGRMVRFQGNVPPGGQRFAINFQCGPNTDPRDDIAMHLNFRFVEMCVVRNHLTAMNWGVEETNGGMPLVRGQPFEALVLCDTQSFKIALNGVHFCEFPHRLPFQRISHLTIDGDVMMQFIGFEGEQPPPSQMYMSEPPAYGAYGAPPAYGAPGYGAPQGFVGGAQPQGYGTQYVQGDQRRGLGTGAAVGLGVGALAAGGLAGYAMAGGFSNDSPPSEVQVAEFGGDDWME</sequence>
<dbReference type="FunFam" id="2.60.120.200:FF:000124">
    <property type="entry name" value="Galectin-4"/>
    <property type="match status" value="1"/>
</dbReference>
<dbReference type="Pfam" id="PF00337">
    <property type="entry name" value="Gal-bind_lectin"/>
    <property type="match status" value="1"/>
</dbReference>
<reference evidence="6" key="1">
    <citation type="submission" date="2025-08" db="UniProtKB">
        <authorList>
            <consortium name="RefSeq"/>
        </authorList>
    </citation>
    <scope>IDENTIFICATION</scope>
    <source>
        <tissue evidence="6">Whole body</tissue>
    </source>
</reference>
<name>A0A8B8IWH4_VANTA</name>
<dbReference type="PROSITE" id="PS51304">
    <property type="entry name" value="GALECTIN"/>
    <property type="match status" value="1"/>
</dbReference>
<dbReference type="OrthoDB" id="6251307at2759"/>
<dbReference type="SUPFAM" id="SSF49899">
    <property type="entry name" value="Concanavalin A-like lectins/glucanases"/>
    <property type="match status" value="1"/>
</dbReference>
<keyword evidence="2" id="KW-0677">Repeat</keyword>
<dbReference type="OMA" id="LEYNHRI"/>
<dbReference type="AlphaFoldDB" id="A0A8B8IWH4"/>
<dbReference type="GO" id="GO:0030246">
    <property type="term" value="F:carbohydrate binding"/>
    <property type="evidence" value="ECO:0007669"/>
    <property type="project" value="UniProtKB-UniRule"/>
</dbReference>
<keyword evidence="5" id="KW-1185">Reference proteome</keyword>
<accession>A0A8B8IWH4</accession>
<dbReference type="RefSeq" id="XP_026500932.1">
    <property type="nucleotide sequence ID" value="XM_026645147.2"/>
</dbReference>
<dbReference type="SMART" id="SM00908">
    <property type="entry name" value="Gal-bind_lectin"/>
    <property type="match status" value="1"/>
</dbReference>
<dbReference type="Proteomes" id="UP001652626">
    <property type="component" value="Chromosome 29"/>
</dbReference>
<gene>
    <name evidence="6" type="primary">LOC113404280</name>
</gene>
<evidence type="ECO:0000313" key="6">
    <source>
        <dbReference type="RefSeq" id="XP_026500932.1"/>
    </source>
</evidence>
<dbReference type="InterPro" id="IPR001079">
    <property type="entry name" value="Galectin_CRD"/>
</dbReference>
<keyword evidence="1 3" id="KW-0430">Lectin</keyword>
<dbReference type="PANTHER" id="PTHR11346:SF176">
    <property type="entry name" value="32 KDA BETA-GALACTOSIDE-BINDING LECTIN LEC-3"/>
    <property type="match status" value="1"/>
</dbReference>
<evidence type="ECO:0000256" key="2">
    <source>
        <dbReference type="ARBA" id="ARBA00022737"/>
    </source>
</evidence>
<dbReference type="Gene3D" id="2.60.120.200">
    <property type="match status" value="1"/>
</dbReference>
<organism evidence="5 6">
    <name type="scientific">Vanessa tameamea</name>
    <name type="common">Kamehameha butterfly</name>
    <dbReference type="NCBI Taxonomy" id="334116"/>
    <lineage>
        <taxon>Eukaryota</taxon>
        <taxon>Metazoa</taxon>
        <taxon>Ecdysozoa</taxon>
        <taxon>Arthropoda</taxon>
        <taxon>Hexapoda</taxon>
        <taxon>Insecta</taxon>
        <taxon>Pterygota</taxon>
        <taxon>Neoptera</taxon>
        <taxon>Endopterygota</taxon>
        <taxon>Lepidoptera</taxon>
        <taxon>Glossata</taxon>
        <taxon>Ditrysia</taxon>
        <taxon>Papilionoidea</taxon>
        <taxon>Nymphalidae</taxon>
        <taxon>Nymphalinae</taxon>
        <taxon>Vanessa</taxon>
    </lineage>
</organism>
<evidence type="ECO:0000259" key="4">
    <source>
        <dbReference type="PROSITE" id="PS51304"/>
    </source>
</evidence>
<dbReference type="PANTHER" id="PTHR11346">
    <property type="entry name" value="GALECTIN"/>
    <property type="match status" value="1"/>
</dbReference>
<dbReference type="GO" id="GO:0016936">
    <property type="term" value="F:galactoside binding"/>
    <property type="evidence" value="ECO:0007669"/>
    <property type="project" value="TreeGrafter"/>
</dbReference>
<feature type="domain" description="Galectin" evidence="4">
    <location>
        <begin position="13"/>
        <end position="147"/>
    </location>
</feature>
<proteinExistence type="predicted"/>
<evidence type="ECO:0000313" key="5">
    <source>
        <dbReference type="Proteomes" id="UP001652626"/>
    </source>
</evidence>
<evidence type="ECO:0000256" key="3">
    <source>
        <dbReference type="RuleBase" id="RU102079"/>
    </source>
</evidence>
<dbReference type="SMART" id="SM00276">
    <property type="entry name" value="GLECT"/>
    <property type="match status" value="1"/>
</dbReference>
<protein>
    <recommendedName>
        <fullName evidence="3">Galectin</fullName>
    </recommendedName>
</protein>
<dbReference type="InterPro" id="IPR044156">
    <property type="entry name" value="Galectin-like"/>
</dbReference>
<dbReference type="CDD" id="cd00070">
    <property type="entry name" value="GLECT"/>
    <property type="match status" value="1"/>
</dbReference>
<dbReference type="InterPro" id="IPR013320">
    <property type="entry name" value="ConA-like_dom_sf"/>
</dbReference>
<evidence type="ECO:0000256" key="1">
    <source>
        <dbReference type="ARBA" id="ARBA00022734"/>
    </source>
</evidence>